<organism evidence="1">
    <name type="scientific">marine sediment metagenome</name>
    <dbReference type="NCBI Taxonomy" id="412755"/>
    <lineage>
        <taxon>unclassified sequences</taxon>
        <taxon>metagenomes</taxon>
        <taxon>ecological metagenomes</taxon>
    </lineage>
</organism>
<evidence type="ECO:0008006" key="2">
    <source>
        <dbReference type="Google" id="ProtNLM"/>
    </source>
</evidence>
<name>X1H1G5_9ZZZZ</name>
<dbReference type="SUPFAM" id="SSF53335">
    <property type="entry name" value="S-adenosyl-L-methionine-dependent methyltransferases"/>
    <property type="match status" value="1"/>
</dbReference>
<accession>X1H1G5</accession>
<dbReference type="InterPro" id="IPR029063">
    <property type="entry name" value="SAM-dependent_MTases_sf"/>
</dbReference>
<dbReference type="EMBL" id="BARU01031813">
    <property type="protein sequence ID" value="GAH63971.1"/>
    <property type="molecule type" value="Genomic_DNA"/>
</dbReference>
<dbReference type="AlphaFoldDB" id="X1H1G5"/>
<gene>
    <name evidence="1" type="ORF">S03H2_50262</name>
</gene>
<sequence>EHALSPYIVASEMCRVLKPGGRLLLDTCDANDDAMWQPWHPSLLYPKQLIKLFDLVGFDLVKDLSRRHRTQIIFEKRALQKEVRK</sequence>
<protein>
    <recommendedName>
        <fullName evidence="2">Methyltransferase type 11 domain-containing protein</fullName>
    </recommendedName>
</protein>
<reference evidence="1" key="1">
    <citation type="journal article" date="2014" name="Front. Microbiol.">
        <title>High frequency of phylogenetically diverse reductive dehalogenase-homologous genes in deep subseafloor sedimentary metagenomes.</title>
        <authorList>
            <person name="Kawai M."/>
            <person name="Futagami T."/>
            <person name="Toyoda A."/>
            <person name="Takaki Y."/>
            <person name="Nishi S."/>
            <person name="Hori S."/>
            <person name="Arai W."/>
            <person name="Tsubouchi T."/>
            <person name="Morono Y."/>
            <person name="Uchiyama I."/>
            <person name="Ito T."/>
            <person name="Fujiyama A."/>
            <person name="Inagaki F."/>
            <person name="Takami H."/>
        </authorList>
    </citation>
    <scope>NUCLEOTIDE SEQUENCE</scope>
    <source>
        <strain evidence="1">Expedition CK06-06</strain>
    </source>
</reference>
<dbReference type="Gene3D" id="3.40.50.150">
    <property type="entry name" value="Vaccinia Virus protein VP39"/>
    <property type="match status" value="1"/>
</dbReference>
<proteinExistence type="predicted"/>
<evidence type="ECO:0000313" key="1">
    <source>
        <dbReference type="EMBL" id="GAH63971.1"/>
    </source>
</evidence>
<feature type="non-terminal residue" evidence="1">
    <location>
        <position position="1"/>
    </location>
</feature>
<comment type="caution">
    <text evidence="1">The sequence shown here is derived from an EMBL/GenBank/DDBJ whole genome shotgun (WGS) entry which is preliminary data.</text>
</comment>